<dbReference type="EMBL" id="BARV01008374">
    <property type="protein sequence ID" value="GAI03273.1"/>
    <property type="molecule type" value="Genomic_DNA"/>
</dbReference>
<feature type="non-terminal residue" evidence="1">
    <location>
        <position position="1"/>
    </location>
</feature>
<sequence>DREMIKVLELCIENPLEVLSSDEKIASTNALLQKNDRTS</sequence>
<organism evidence="1">
    <name type="scientific">marine sediment metagenome</name>
    <dbReference type="NCBI Taxonomy" id="412755"/>
    <lineage>
        <taxon>unclassified sequences</taxon>
        <taxon>metagenomes</taxon>
        <taxon>ecological metagenomes</taxon>
    </lineage>
</organism>
<gene>
    <name evidence="1" type="ORF">S06H3_16847</name>
</gene>
<dbReference type="AlphaFoldDB" id="X1K9J4"/>
<protein>
    <submittedName>
        <fullName evidence="1">Uncharacterized protein</fullName>
    </submittedName>
</protein>
<accession>X1K9J4</accession>
<comment type="caution">
    <text evidence="1">The sequence shown here is derived from an EMBL/GenBank/DDBJ whole genome shotgun (WGS) entry which is preliminary data.</text>
</comment>
<proteinExistence type="predicted"/>
<reference evidence="1" key="1">
    <citation type="journal article" date="2014" name="Front. Microbiol.">
        <title>High frequency of phylogenetically diverse reductive dehalogenase-homologous genes in deep subseafloor sedimentary metagenomes.</title>
        <authorList>
            <person name="Kawai M."/>
            <person name="Futagami T."/>
            <person name="Toyoda A."/>
            <person name="Takaki Y."/>
            <person name="Nishi S."/>
            <person name="Hori S."/>
            <person name="Arai W."/>
            <person name="Tsubouchi T."/>
            <person name="Morono Y."/>
            <person name="Uchiyama I."/>
            <person name="Ito T."/>
            <person name="Fujiyama A."/>
            <person name="Inagaki F."/>
            <person name="Takami H."/>
        </authorList>
    </citation>
    <scope>NUCLEOTIDE SEQUENCE</scope>
    <source>
        <strain evidence="1">Expedition CK06-06</strain>
    </source>
</reference>
<evidence type="ECO:0000313" key="1">
    <source>
        <dbReference type="EMBL" id="GAI03273.1"/>
    </source>
</evidence>
<name>X1K9J4_9ZZZZ</name>